<feature type="domain" description="Endonuclease/exonuclease/phosphatase" evidence="1">
    <location>
        <begin position="65"/>
        <end position="165"/>
    </location>
</feature>
<accession>A0A6I9XMD0</accession>
<dbReference type="InterPro" id="IPR005135">
    <property type="entry name" value="Endo/exonuclease/phosphatase"/>
</dbReference>
<evidence type="ECO:0000259" key="1">
    <source>
        <dbReference type="Pfam" id="PF14529"/>
    </source>
</evidence>
<evidence type="ECO:0000313" key="2">
    <source>
        <dbReference type="Proteomes" id="UP000504615"/>
    </source>
</evidence>
<dbReference type="RefSeq" id="XP_011647144.1">
    <property type="nucleotide sequence ID" value="XM_011648842.1"/>
</dbReference>
<dbReference type="KEGG" id="pbar:105433494"/>
<dbReference type="Proteomes" id="UP000504615">
    <property type="component" value="Unplaced"/>
</dbReference>
<dbReference type="Pfam" id="PF14529">
    <property type="entry name" value="Exo_endo_phos_2"/>
    <property type="match status" value="1"/>
</dbReference>
<dbReference type="GeneID" id="105433494"/>
<keyword evidence="2" id="KW-1185">Reference proteome</keyword>
<proteinExistence type="predicted"/>
<protein>
    <submittedName>
        <fullName evidence="3">Uncharacterized protein LOC105433494</fullName>
    </submittedName>
</protein>
<dbReference type="PANTHER" id="PTHR33273">
    <property type="entry name" value="DOMAIN-CONTAINING PROTEIN, PUTATIVE-RELATED"/>
    <property type="match status" value="1"/>
</dbReference>
<dbReference type="Gene3D" id="3.60.10.10">
    <property type="entry name" value="Endonuclease/exonuclease/phosphatase"/>
    <property type="match status" value="1"/>
</dbReference>
<sequence>MHYVKEIGISLVFVSEPYRTKGGTDWYVSTCEKSAILLFDVTGTPSVSRIKSGNGFTALKVNDHLMVSCYFSPNRPLEEFGGFLDDLYDLVRFYPMERVIVAGDFNARSTSWRDTITNDRGTLLERWLDSTGLVVANNNSRPTCERDQGKSIVDLIQVSARIRTKSILTSSRTNILDADVLCDPTSLANDFSHSLTWLLSRVCDLSMPRSRQVHIRRAYWWNEEIAKLCRLCIQTRRKLIRA</sequence>
<name>A0A6I9XMD0_9HYME</name>
<dbReference type="AlphaFoldDB" id="A0A6I9XMD0"/>
<reference evidence="3" key="1">
    <citation type="submission" date="2025-08" db="UniProtKB">
        <authorList>
            <consortium name="RefSeq"/>
        </authorList>
    </citation>
    <scope>IDENTIFICATION</scope>
</reference>
<gene>
    <name evidence="3" type="primary">LOC105433494</name>
</gene>
<dbReference type="GO" id="GO:0003824">
    <property type="term" value="F:catalytic activity"/>
    <property type="evidence" value="ECO:0007669"/>
    <property type="project" value="InterPro"/>
</dbReference>
<dbReference type="InterPro" id="IPR036691">
    <property type="entry name" value="Endo/exonu/phosph_ase_sf"/>
</dbReference>
<organism evidence="2 3">
    <name type="scientific">Pogonomyrmex barbatus</name>
    <name type="common">red harvester ant</name>
    <dbReference type="NCBI Taxonomy" id="144034"/>
    <lineage>
        <taxon>Eukaryota</taxon>
        <taxon>Metazoa</taxon>
        <taxon>Ecdysozoa</taxon>
        <taxon>Arthropoda</taxon>
        <taxon>Hexapoda</taxon>
        <taxon>Insecta</taxon>
        <taxon>Pterygota</taxon>
        <taxon>Neoptera</taxon>
        <taxon>Endopterygota</taxon>
        <taxon>Hymenoptera</taxon>
        <taxon>Apocrita</taxon>
        <taxon>Aculeata</taxon>
        <taxon>Formicoidea</taxon>
        <taxon>Formicidae</taxon>
        <taxon>Myrmicinae</taxon>
        <taxon>Pogonomyrmex</taxon>
    </lineage>
</organism>
<evidence type="ECO:0000313" key="3">
    <source>
        <dbReference type="RefSeq" id="XP_011647144.1"/>
    </source>
</evidence>
<dbReference type="SUPFAM" id="SSF56219">
    <property type="entry name" value="DNase I-like"/>
    <property type="match status" value="1"/>
</dbReference>
<dbReference type="PANTHER" id="PTHR33273:SF4">
    <property type="entry name" value="ENDONUCLEASE_EXONUCLEASE_PHOSPHATASE DOMAIN-CONTAINING PROTEIN"/>
    <property type="match status" value="1"/>
</dbReference>
<dbReference type="OrthoDB" id="7555219at2759"/>